<keyword evidence="3" id="KW-1185">Reference proteome</keyword>
<protein>
    <submittedName>
        <fullName evidence="2">Uncharacterized protein</fullName>
    </submittedName>
</protein>
<name>A0A9W6BLH8_9CHLO</name>
<comment type="caution">
    <text evidence="2">The sequence shown here is derived from an EMBL/GenBank/DDBJ whole genome shotgun (WGS) entry which is preliminary data.</text>
</comment>
<accession>A0A9W6BLH8</accession>
<feature type="compositionally biased region" description="Low complexity" evidence="1">
    <location>
        <begin position="57"/>
        <end position="71"/>
    </location>
</feature>
<evidence type="ECO:0000313" key="3">
    <source>
        <dbReference type="Proteomes" id="UP001165080"/>
    </source>
</evidence>
<feature type="compositionally biased region" description="Low complexity" evidence="1">
    <location>
        <begin position="91"/>
        <end position="112"/>
    </location>
</feature>
<reference evidence="2 3" key="1">
    <citation type="journal article" date="2023" name="Commun. Biol.">
        <title>Reorganization of the ancestral sex-determining regions during the evolution of trioecy in Pleodorina starrii.</title>
        <authorList>
            <person name="Takahashi K."/>
            <person name="Suzuki S."/>
            <person name="Kawai-Toyooka H."/>
            <person name="Yamamoto K."/>
            <person name="Hamaji T."/>
            <person name="Ootsuki R."/>
            <person name="Yamaguchi H."/>
            <person name="Kawachi M."/>
            <person name="Higashiyama T."/>
            <person name="Nozaki H."/>
        </authorList>
    </citation>
    <scope>NUCLEOTIDE SEQUENCE [LARGE SCALE GENOMIC DNA]</scope>
    <source>
        <strain evidence="2 3">NIES-4479</strain>
    </source>
</reference>
<feature type="region of interest" description="Disordered" evidence="1">
    <location>
        <begin position="91"/>
        <end position="121"/>
    </location>
</feature>
<dbReference type="EMBL" id="BRXU01000008">
    <property type="protein sequence ID" value="GLC53586.1"/>
    <property type="molecule type" value="Genomic_DNA"/>
</dbReference>
<gene>
    <name evidence="2" type="primary">PLEST005624</name>
    <name evidence="2" type="ORF">PLESTB_000765700</name>
</gene>
<sequence length="121" mass="12620">MAAEGKAVLHALTALFNELAASFDTAAVPDPVLNEQQQQQQQLAASAGTFGAASLPQAPAAALPQEENPLLSTGDGMSVYQRLMPTLRAPSSWSRLLQRSCSRSSNNSSRQSPTAATPPTA</sequence>
<evidence type="ECO:0000256" key="1">
    <source>
        <dbReference type="SAM" id="MobiDB-lite"/>
    </source>
</evidence>
<dbReference type="AlphaFoldDB" id="A0A9W6BLH8"/>
<feature type="region of interest" description="Disordered" evidence="1">
    <location>
        <begin position="31"/>
        <end position="50"/>
    </location>
</feature>
<feature type="region of interest" description="Disordered" evidence="1">
    <location>
        <begin position="57"/>
        <end position="77"/>
    </location>
</feature>
<organism evidence="2 3">
    <name type="scientific">Pleodorina starrii</name>
    <dbReference type="NCBI Taxonomy" id="330485"/>
    <lineage>
        <taxon>Eukaryota</taxon>
        <taxon>Viridiplantae</taxon>
        <taxon>Chlorophyta</taxon>
        <taxon>core chlorophytes</taxon>
        <taxon>Chlorophyceae</taxon>
        <taxon>CS clade</taxon>
        <taxon>Chlamydomonadales</taxon>
        <taxon>Volvocaceae</taxon>
        <taxon>Pleodorina</taxon>
    </lineage>
</organism>
<dbReference type="Proteomes" id="UP001165080">
    <property type="component" value="Unassembled WGS sequence"/>
</dbReference>
<evidence type="ECO:0000313" key="2">
    <source>
        <dbReference type="EMBL" id="GLC53586.1"/>
    </source>
</evidence>
<proteinExistence type="predicted"/>